<feature type="region of interest" description="Disordered" evidence="1">
    <location>
        <begin position="50"/>
        <end position="74"/>
    </location>
</feature>
<evidence type="ECO:0000313" key="3">
    <source>
        <dbReference type="Proteomes" id="UP001189429"/>
    </source>
</evidence>
<comment type="caution">
    <text evidence="2">The sequence shown here is derived from an EMBL/GenBank/DDBJ whole genome shotgun (WGS) entry which is preliminary data.</text>
</comment>
<gene>
    <name evidence="2" type="ORF">PCOR1329_LOCUS66832</name>
</gene>
<name>A0ABN9WFG7_9DINO</name>
<dbReference type="EMBL" id="CAUYUJ010018628">
    <property type="protein sequence ID" value="CAK0885128.1"/>
    <property type="molecule type" value="Genomic_DNA"/>
</dbReference>
<evidence type="ECO:0000256" key="1">
    <source>
        <dbReference type="SAM" id="MobiDB-lite"/>
    </source>
</evidence>
<evidence type="ECO:0000313" key="2">
    <source>
        <dbReference type="EMBL" id="CAK0885128.1"/>
    </source>
</evidence>
<organism evidence="2 3">
    <name type="scientific">Prorocentrum cordatum</name>
    <dbReference type="NCBI Taxonomy" id="2364126"/>
    <lineage>
        <taxon>Eukaryota</taxon>
        <taxon>Sar</taxon>
        <taxon>Alveolata</taxon>
        <taxon>Dinophyceae</taxon>
        <taxon>Prorocentrales</taxon>
        <taxon>Prorocentraceae</taxon>
        <taxon>Prorocentrum</taxon>
    </lineage>
</organism>
<protein>
    <submittedName>
        <fullName evidence="2">Uncharacterized protein</fullName>
    </submittedName>
</protein>
<proteinExistence type="predicted"/>
<keyword evidence="3" id="KW-1185">Reference proteome</keyword>
<sequence length="277" mass="29175">MFTADGSEVRNPSAFVAKIDRYEGGLFTADGEEIRNPSRFASLLLRNGSDASSLRSRSPRLPERRTSKGGAKGDAVLYNGSGEPIWNPEAYIGRITNYDGGLFTADGQEVRNPKAFLAGLSRASPKGGGKGDGEAILYKADGTPILNARNFVANIESYRGGLYTASGQEVRNPHAFVEGADGRRGPTAARPAREEALAYKRAGGEGQASGARRGAKGGGKGPKGGAPLYKADGTPIWNPEAYVAKIYDYDGGLFTSDGQEVRNPQAFVAGLGGKGRR</sequence>
<feature type="region of interest" description="Disordered" evidence="1">
    <location>
        <begin position="199"/>
        <end position="231"/>
    </location>
</feature>
<reference evidence="2" key="1">
    <citation type="submission" date="2023-10" db="EMBL/GenBank/DDBJ databases">
        <authorList>
            <person name="Chen Y."/>
            <person name="Shah S."/>
            <person name="Dougan E. K."/>
            <person name="Thang M."/>
            <person name="Chan C."/>
        </authorList>
    </citation>
    <scope>NUCLEOTIDE SEQUENCE [LARGE SCALE GENOMIC DNA]</scope>
</reference>
<accession>A0ABN9WFG7</accession>
<dbReference type="Proteomes" id="UP001189429">
    <property type="component" value="Unassembled WGS sequence"/>
</dbReference>